<dbReference type="EMBL" id="ADMG01000031">
    <property type="protein sequence ID" value="EKB31158.1"/>
    <property type="molecule type" value="Genomic_DNA"/>
</dbReference>
<dbReference type="PATRIC" id="fig|742823.3.peg.1252"/>
<evidence type="ECO:0000313" key="2">
    <source>
        <dbReference type="EMBL" id="EKB31158.1"/>
    </source>
</evidence>
<dbReference type="Proteomes" id="UP000005835">
    <property type="component" value="Unassembled WGS sequence"/>
</dbReference>
<feature type="compositionally biased region" description="Acidic residues" evidence="1">
    <location>
        <begin position="186"/>
        <end position="203"/>
    </location>
</feature>
<accession>K1JWZ5</accession>
<dbReference type="Pfam" id="PF10991">
    <property type="entry name" value="Enc34_ssDNA-bd"/>
    <property type="match status" value="1"/>
</dbReference>
<sequence>MAKLTAEERKKLHLVLRKVRIAYPEVFEPKHNDLSGKDEYSVQVRLYEDNPEHMKIVEMINAAKEVAANAFWGRDAKAFNARVEKIDNNKGLRHNDEGGFYFLSAKRRPDQQAPRIVGRDRTVELRPEDGKIYSGAVCNVVVDLWCYSGKAKNGTPIQPGFSFTLCGIQFVEDGDPIGGASVAKDDDFDDLKADDDPDFTDIP</sequence>
<proteinExistence type="predicted"/>
<gene>
    <name evidence="2" type="ORF">HMPREF9465_01263</name>
</gene>
<evidence type="ECO:0000256" key="1">
    <source>
        <dbReference type="SAM" id="MobiDB-lite"/>
    </source>
</evidence>
<dbReference type="InterPro" id="IPR012340">
    <property type="entry name" value="NA-bd_OB-fold"/>
</dbReference>
<dbReference type="OrthoDB" id="9786575at2"/>
<dbReference type="STRING" id="742823.HMPREF9465_01263"/>
<dbReference type="InterPro" id="IPR022595">
    <property type="entry name" value="Enc34_ssDNA-bd"/>
</dbReference>
<dbReference type="eggNOG" id="ENOG50317T8">
    <property type="taxonomic scope" value="Bacteria"/>
</dbReference>
<protein>
    <recommendedName>
        <fullName evidence="4">DUF2815 family protein</fullName>
    </recommendedName>
</protein>
<organism evidence="2 3">
    <name type="scientific">Sutterella wadsworthensis 2_1_59BFAA</name>
    <dbReference type="NCBI Taxonomy" id="742823"/>
    <lineage>
        <taxon>Bacteria</taxon>
        <taxon>Pseudomonadati</taxon>
        <taxon>Pseudomonadota</taxon>
        <taxon>Betaproteobacteria</taxon>
        <taxon>Burkholderiales</taxon>
        <taxon>Sutterellaceae</taxon>
        <taxon>Sutterella</taxon>
    </lineage>
</organism>
<dbReference type="SUPFAM" id="SSF50249">
    <property type="entry name" value="Nucleic acid-binding proteins"/>
    <property type="match status" value="1"/>
</dbReference>
<dbReference type="AlphaFoldDB" id="K1JWZ5"/>
<dbReference type="HOGENOM" id="CLU_1348352_0_0_4"/>
<dbReference type="RefSeq" id="WP_005435219.1">
    <property type="nucleotide sequence ID" value="NZ_JH815516.1"/>
</dbReference>
<evidence type="ECO:0000313" key="3">
    <source>
        <dbReference type="Proteomes" id="UP000005835"/>
    </source>
</evidence>
<dbReference type="Gene3D" id="2.40.50.140">
    <property type="entry name" value="Nucleic acid-binding proteins"/>
    <property type="match status" value="1"/>
</dbReference>
<comment type="caution">
    <text evidence="2">The sequence shown here is derived from an EMBL/GenBank/DDBJ whole genome shotgun (WGS) entry which is preliminary data.</text>
</comment>
<name>K1JWZ5_9BURK</name>
<feature type="region of interest" description="Disordered" evidence="1">
    <location>
        <begin position="179"/>
        <end position="203"/>
    </location>
</feature>
<keyword evidence="3" id="KW-1185">Reference proteome</keyword>
<evidence type="ECO:0008006" key="4">
    <source>
        <dbReference type="Google" id="ProtNLM"/>
    </source>
</evidence>
<reference evidence="2 3" key="1">
    <citation type="submission" date="2012-05" db="EMBL/GenBank/DDBJ databases">
        <title>The Genome Sequence of Sutterella wadsworthensis 2_1_59BFAA.</title>
        <authorList>
            <consortium name="The Broad Institute Genome Sequencing Platform"/>
            <person name="Earl A."/>
            <person name="Ward D."/>
            <person name="Feldgarden M."/>
            <person name="Gevers D."/>
            <person name="Daigneault M."/>
            <person name="Strauss J."/>
            <person name="Allen-Vercoe E."/>
            <person name="Walker B."/>
            <person name="Young S.K."/>
            <person name="Zeng Q."/>
            <person name="Gargeya S."/>
            <person name="Fitzgerald M."/>
            <person name="Haas B."/>
            <person name="Abouelleil A."/>
            <person name="Alvarado L."/>
            <person name="Arachchi H.M."/>
            <person name="Berlin A.M."/>
            <person name="Chapman S.B."/>
            <person name="Goldberg J."/>
            <person name="Griggs A."/>
            <person name="Gujja S."/>
            <person name="Hansen M."/>
            <person name="Howarth C."/>
            <person name="Imamovic A."/>
            <person name="Larimer J."/>
            <person name="McCowen C."/>
            <person name="Montmayeur A."/>
            <person name="Murphy C."/>
            <person name="Neiman D."/>
            <person name="Pearson M."/>
            <person name="Priest M."/>
            <person name="Roberts A."/>
            <person name="Saif S."/>
            <person name="Shea T."/>
            <person name="Sisk P."/>
            <person name="Sykes S."/>
            <person name="Wortman J."/>
            <person name="Nusbaum C."/>
            <person name="Birren B."/>
        </authorList>
    </citation>
    <scope>NUCLEOTIDE SEQUENCE [LARGE SCALE GENOMIC DNA]</scope>
    <source>
        <strain evidence="2 3">2_1_59BFAA</strain>
    </source>
</reference>